<evidence type="ECO:0000313" key="8">
    <source>
        <dbReference type="Proteomes" id="UP001284601"/>
    </source>
</evidence>
<dbReference type="InterPro" id="IPR001647">
    <property type="entry name" value="HTH_TetR"/>
</dbReference>
<keyword evidence="8" id="KW-1185">Reference proteome</keyword>
<dbReference type="Proteomes" id="UP001284601">
    <property type="component" value="Unassembled WGS sequence"/>
</dbReference>
<evidence type="ECO:0000256" key="2">
    <source>
        <dbReference type="ARBA" id="ARBA00023125"/>
    </source>
</evidence>
<reference evidence="8" key="1">
    <citation type="submission" date="2023-07" db="EMBL/GenBank/DDBJ databases">
        <title>Conexibacter stalactiti sp. nov., isolated from stalactites in a lava cave and emended description of the genus Conexibacter.</title>
        <authorList>
            <person name="Lee S.D."/>
        </authorList>
    </citation>
    <scope>NUCLEOTIDE SEQUENCE [LARGE SCALE GENOMIC DNA]</scope>
    <source>
        <strain evidence="8">KCTC 39840</strain>
    </source>
</reference>
<name>A0ABU4HRC0_9ACTN</name>
<dbReference type="EMBL" id="JAWSTH010000041">
    <property type="protein sequence ID" value="MDW5595848.1"/>
    <property type="molecule type" value="Genomic_DNA"/>
</dbReference>
<keyword evidence="2 4" id="KW-0238">DNA-binding</keyword>
<feature type="DNA-binding region" description="H-T-H motif" evidence="4">
    <location>
        <begin position="60"/>
        <end position="79"/>
    </location>
</feature>
<dbReference type="RefSeq" id="WP_318598192.1">
    <property type="nucleotide sequence ID" value="NZ_JAWSTH010000041.1"/>
</dbReference>
<evidence type="ECO:0000256" key="1">
    <source>
        <dbReference type="ARBA" id="ARBA00023015"/>
    </source>
</evidence>
<dbReference type="InterPro" id="IPR003012">
    <property type="entry name" value="Tet_transcr_reg_TetR"/>
</dbReference>
<dbReference type="PRINTS" id="PR00400">
    <property type="entry name" value="TETREPRESSOR"/>
</dbReference>
<feature type="region of interest" description="Disordered" evidence="5">
    <location>
        <begin position="1"/>
        <end position="35"/>
    </location>
</feature>
<dbReference type="PANTHER" id="PTHR30055">
    <property type="entry name" value="HTH-TYPE TRANSCRIPTIONAL REGULATOR RUTR"/>
    <property type="match status" value="1"/>
</dbReference>
<dbReference type="InterPro" id="IPR050109">
    <property type="entry name" value="HTH-type_TetR-like_transc_reg"/>
</dbReference>
<keyword evidence="1" id="KW-0805">Transcription regulation</keyword>
<dbReference type="PROSITE" id="PS50977">
    <property type="entry name" value="HTH_TETR_2"/>
    <property type="match status" value="1"/>
</dbReference>
<dbReference type="PANTHER" id="PTHR30055:SF151">
    <property type="entry name" value="TRANSCRIPTIONAL REGULATORY PROTEIN"/>
    <property type="match status" value="1"/>
</dbReference>
<feature type="compositionally biased region" description="Low complexity" evidence="5">
    <location>
        <begin position="14"/>
        <end position="35"/>
    </location>
</feature>
<protein>
    <submittedName>
        <fullName evidence="7">TetR family transcriptional regulator</fullName>
    </submittedName>
</protein>
<dbReference type="InterPro" id="IPR009057">
    <property type="entry name" value="Homeodomain-like_sf"/>
</dbReference>
<gene>
    <name evidence="7" type="ORF">R7226_15980</name>
</gene>
<keyword evidence="3" id="KW-0804">Transcription</keyword>
<evidence type="ECO:0000256" key="5">
    <source>
        <dbReference type="SAM" id="MobiDB-lite"/>
    </source>
</evidence>
<feature type="domain" description="HTH tetR-type" evidence="6">
    <location>
        <begin position="37"/>
        <end position="97"/>
    </location>
</feature>
<comment type="caution">
    <text evidence="7">The sequence shown here is derived from an EMBL/GenBank/DDBJ whole genome shotgun (WGS) entry which is preliminary data.</text>
</comment>
<accession>A0ABU4HRC0</accession>
<sequence>MSPEETAADDGHGPAAAPATTPASSATTTSAASRPAPLGRERIAVAALALLDAGGEEAVTMRAIAERLGVRAPSLYNHVRSKDALLGLVADRVVSGVDASGFDTLPWPDALRRWAWSYYDALAAHPNLVPYVAANFGRIDASLRRAEQVYRGLLDAGWSPSRATRIAAAVRYAVLGAAVGSFAGGFDADGPQVADRFPALRDAGRIPERRAAIDRAALDLLLERFLDGLGTPPPAPAA</sequence>
<evidence type="ECO:0000256" key="3">
    <source>
        <dbReference type="ARBA" id="ARBA00023163"/>
    </source>
</evidence>
<evidence type="ECO:0000259" key="6">
    <source>
        <dbReference type="PROSITE" id="PS50977"/>
    </source>
</evidence>
<evidence type="ECO:0000256" key="4">
    <source>
        <dbReference type="PROSITE-ProRule" id="PRU00335"/>
    </source>
</evidence>
<dbReference type="InterPro" id="IPR036271">
    <property type="entry name" value="Tet_transcr_reg_TetR-rel_C_sf"/>
</dbReference>
<evidence type="ECO:0000313" key="7">
    <source>
        <dbReference type="EMBL" id="MDW5595848.1"/>
    </source>
</evidence>
<reference evidence="7 8" key="2">
    <citation type="submission" date="2023-10" db="EMBL/GenBank/DDBJ databases">
        <authorList>
            <person name="Han X.F."/>
        </authorList>
    </citation>
    <scope>NUCLEOTIDE SEQUENCE [LARGE SCALE GENOMIC DNA]</scope>
    <source>
        <strain evidence="7 8">KCTC 39840</strain>
    </source>
</reference>
<organism evidence="7 8">
    <name type="scientific">Conexibacter stalactiti</name>
    <dbReference type="NCBI Taxonomy" id="1940611"/>
    <lineage>
        <taxon>Bacteria</taxon>
        <taxon>Bacillati</taxon>
        <taxon>Actinomycetota</taxon>
        <taxon>Thermoleophilia</taxon>
        <taxon>Solirubrobacterales</taxon>
        <taxon>Conexibacteraceae</taxon>
        <taxon>Conexibacter</taxon>
    </lineage>
</organism>
<dbReference type="Pfam" id="PF00440">
    <property type="entry name" value="TetR_N"/>
    <property type="match status" value="1"/>
</dbReference>
<proteinExistence type="predicted"/>
<dbReference type="Gene3D" id="1.10.357.10">
    <property type="entry name" value="Tetracycline Repressor, domain 2"/>
    <property type="match status" value="1"/>
</dbReference>
<dbReference type="SUPFAM" id="SSF46689">
    <property type="entry name" value="Homeodomain-like"/>
    <property type="match status" value="1"/>
</dbReference>
<dbReference type="SUPFAM" id="SSF48498">
    <property type="entry name" value="Tetracyclin repressor-like, C-terminal domain"/>
    <property type="match status" value="1"/>
</dbReference>